<keyword evidence="3" id="KW-1003">Cell membrane</keyword>
<comment type="subcellular location">
    <subcellularLocation>
        <location evidence="1">Cell membrane</location>
        <topology evidence="1">Peripheral membrane protein</topology>
    </subcellularLocation>
</comment>
<dbReference type="GO" id="GO:0005524">
    <property type="term" value="F:ATP binding"/>
    <property type="evidence" value="ECO:0007669"/>
    <property type="project" value="UniProtKB-KW"/>
</dbReference>
<evidence type="ECO:0000256" key="6">
    <source>
        <dbReference type="ARBA" id="ARBA00023136"/>
    </source>
</evidence>
<evidence type="ECO:0000256" key="1">
    <source>
        <dbReference type="ARBA" id="ARBA00004202"/>
    </source>
</evidence>
<dbReference type="InterPro" id="IPR050086">
    <property type="entry name" value="MetN_ABC_transporter-like"/>
</dbReference>
<dbReference type="InterPro" id="IPR027417">
    <property type="entry name" value="P-loop_NTPase"/>
</dbReference>
<keyword evidence="5 8" id="KW-0067">ATP-binding</keyword>
<evidence type="ECO:0000256" key="4">
    <source>
        <dbReference type="ARBA" id="ARBA00022741"/>
    </source>
</evidence>
<organism evidence="8 9">
    <name type="scientific">Bifidobacterium erythrocebi</name>
    <dbReference type="NCBI Taxonomy" id="2675325"/>
    <lineage>
        <taxon>Bacteria</taxon>
        <taxon>Bacillati</taxon>
        <taxon>Actinomycetota</taxon>
        <taxon>Actinomycetes</taxon>
        <taxon>Bifidobacteriales</taxon>
        <taxon>Bifidobacteriaceae</taxon>
        <taxon>Bifidobacterium</taxon>
    </lineage>
</organism>
<dbReference type="PROSITE" id="PS50893">
    <property type="entry name" value="ABC_TRANSPORTER_2"/>
    <property type="match status" value="1"/>
</dbReference>
<name>A0A7Y0HV37_9BIFI</name>
<dbReference type="InterPro" id="IPR030679">
    <property type="entry name" value="ABC_ATPase_HisP-typ"/>
</dbReference>
<dbReference type="Proteomes" id="UP000529710">
    <property type="component" value="Unassembled WGS sequence"/>
</dbReference>
<evidence type="ECO:0000259" key="7">
    <source>
        <dbReference type="PROSITE" id="PS50893"/>
    </source>
</evidence>
<keyword evidence="6" id="KW-0472">Membrane</keyword>
<evidence type="ECO:0000256" key="2">
    <source>
        <dbReference type="ARBA" id="ARBA00022448"/>
    </source>
</evidence>
<proteinExistence type="predicted"/>
<sequence>MLQVQVEGLKKRFGGNEILKGVSLAVDKGEVVCIIGPSGSGKTTFLRCLNLLEQADEGTYALGEKIRCDFSHIGSNTRREVSMHTAMVFQTYELFQHMTVLQNVMEGLVVPRKMSKTKACDIATDMLERVDMLERAGYYPSQLSGGQQQRVGIARAMALVPDLLLFDEPTSALDPELVGDVLAVMRQVADSGQTMIVVTHEMQFAREVADKVVFMADGVVVESGTPSEVFDHPKQERTRAFLSNFNISARR</sequence>
<dbReference type="SMART" id="SM00382">
    <property type="entry name" value="AAA"/>
    <property type="match status" value="1"/>
</dbReference>
<dbReference type="PANTHER" id="PTHR43166:SF35">
    <property type="entry name" value="L-CYSTINE IMPORT ATP-BINDING PROTEIN TCYN"/>
    <property type="match status" value="1"/>
</dbReference>
<dbReference type="PANTHER" id="PTHR43166">
    <property type="entry name" value="AMINO ACID IMPORT ATP-BINDING PROTEIN"/>
    <property type="match status" value="1"/>
</dbReference>
<evidence type="ECO:0000256" key="5">
    <source>
        <dbReference type="ARBA" id="ARBA00022840"/>
    </source>
</evidence>
<dbReference type="RefSeq" id="WP_169080711.1">
    <property type="nucleotide sequence ID" value="NZ_JAAIIF010000014.1"/>
</dbReference>
<dbReference type="EMBL" id="JAAIIF010000014">
    <property type="protein sequence ID" value="NMM96826.1"/>
    <property type="molecule type" value="Genomic_DNA"/>
</dbReference>
<dbReference type="SUPFAM" id="SSF52540">
    <property type="entry name" value="P-loop containing nucleoside triphosphate hydrolases"/>
    <property type="match status" value="1"/>
</dbReference>
<dbReference type="Pfam" id="PF00005">
    <property type="entry name" value="ABC_tran"/>
    <property type="match status" value="1"/>
</dbReference>
<dbReference type="PROSITE" id="PS00211">
    <property type="entry name" value="ABC_TRANSPORTER_1"/>
    <property type="match status" value="1"/>
</dbReference>
<protein>
    <submittedName>
        <fullName evidence="8">Amino acid ABC transporter ATP-binding protein</fullName>
    </submittedName>
</protein>
<keyword evidence="2" id="KW-0813">Transport</keyword>
<dbReference type="PIRSF" id="PIRSF039085">
    <property type="entry name" value="ABC_ATPase_HisP"/>
    <property type="match status" value="1"/>
</dbReference>
<evidence type="ECO:0000313" key="9">
    <source>
        <dbReference type="Proteomes" id="UP000529710"/>
    </source>
</evidence>
<dbReference type="InterPro" id="IPR017871">
    <property type="entry name" value="ABC_transporter-like_CS"/>
</dbReference>
<dbReference type="GO" id="GO:0005886">
    <property type="term" value="C:plasma membrane"/>
    <property type="evidence" value="ECO:0007669"/>
    <property type="project" value="UniProtKB-SubCell"/>
</dbReference>
<dbReference type="GO" id="GO:0016887">
    <property type="term" value="F:ATP hydrolysis activity"/>
    <property type="evidence" value="ECO:0007669"/>
    <property type="project" value="InterPro"/>
</dbReference>
<dbReference type="Gene3D" id="3.40.50.300">
    <property type="entry name" value="P-loop containing nucleotide triphosphate hydrolases"/>
    <property type="match status" value="1"/>
</dbReference>
<comment type="caution">
    <text evidence="8">The sequence shown here is derived from an EMBL/GenBank/DDBJ whole genome shotgun (WGS) entry which is preliminary data.</text>
</comment>
<keyword evidence="4" id="KW-0547">Nucleotide-binding</keyword>
<keyword evidence="9" id="KW-1185">Reference proteome</keyword>
<evidence type="ECO:0000313" key="8">
    <source>
        <dbReference type="EMBL" id="NMM96826.1"/>
    </source>
</evidence>
<feature type="domain" description="ABC transporter" evidence="7">
    <location>
        <begin position="4"/>
        <end position="242"/>
    </location>
</feature>
<dbReference type="InterPro" id="IPR003593">
    <property type="entry name" value="AAA+_ATPase"/>
</dbReference>
<reference evidence="8 9" key="1">
    <citation type="submission" date="2020-02" db="EMBL/GenBank/DDBJ databases">
        <title>Characterization of phylogenetic diversity of novel bifidobacterial species isolated in Czech ZOOs.</title>
        <authorList>
            <person name="Lugli G.A."/>
            <person name="Vera N.B."/>
            <person name="Ventura M."/>
        </authorList>
    </citation>
    <scope>NUCLEOTIDE SEQUENCE [LARGE SCALE GENOMIC DNA]</scope>
    <source>
        <strain evidence="8 9">DSM 109960</strain>
    </source>
</reference>
<gene>
    <name evidence="8" type="ORF">G1C98_1562</name>
</gene>
<dbReference type="AlphaFoldDB" id="A0A7Y0HV37"/>
<evidence type="ECO:0000256" key="3">
    <source>
        <dbReference type="ARBA" id="ARBA00022475"/>
    </source>
</evidence>
<dbReference type="GO" id="GO:0015424">
    <property type="term" value="F:ABC-type amino acid transporter activity"/>
    <property type="evidence" value="ECO:0007669"/>
    <property type="project" value="InterPro"/>
</dbReference>
<dbReference type="InterPro" id="IPR003439">
    <property type="entry name" value="ABC_transporter-like_ATP-bd"/>
</dbReference>
<accession>A0A7Y0HV37</accession>